<dbReference type="InterPro" id="IPR052162">
    <property type="entry name" value="Sensor_kinase/Photoreceptor"/>
</dbReference>
<sequence length="1136" mass="124576">MRGNVFNAPVQRQRPPCLQAGAGHAQYSGAVFSPSAASPEATSVLSERLQAVTEALAAAQTQSEVFAVVLTPALQALDARAGAVLLVDEDGTQLRVAARHGYDEGAHTLWQDGPLDGNVPAGDALARREALFFEQEGELLRAHPELEARMGGQAAVATAVLPMFLDQRPLGTVILDFKEPHHFTPAEQRFLRILAAQCAIALGRAGLMTDLQRQVEVRAARAVTEARAQEAFVAFTEAVGTQTHVPTLAQQAIEVLRARFPHSNVSYYAYIPAAGRWQAQNWSDNHSAAQQAMITAGFPADTPIFEEVLRTRQPVFRDAWNPQQEGIDHTQEFGTGATVPLLVNGEVRGIVGMADRHQQRWTEPDRALVRAVARGLTLALERAEQARRLETQNAELEARTLALERFAELARSQESRPEVLIRRAQTAVTELLGEGFAVYYELDGPVWRLRSQVGSPEDVTIQHSLDSALPYDTVQNFRIPWESGAPFYQDAYDPALDHGVPGVEALASTAALPVRVGGQLRGMFGYSLKVQRPWTRADRATLDTAVSSLGLSLERAGRSRALEEERASLDAFVAFSEAVGAETDTVRLAARAVDVLRTRFADCSGGYYGCEGDRWTLQTWTADLDERPIFLAALRAGLPSDTPFIAELLRTHAPMFIERWDAADERVKHSEVYGTVAAYPVVAGGQMRGFFTIGLKTTAQWTDRDRAIFRSVGRGLDLAVERAEQASRQARQAAELDARSRALEGFADLTRDLSVEGDPYVLIQRAQAVVLSLLPEGYALYFEPQGDRWVLHSQTGDLRSPALQAAADAGLPFEEANNLLIPYRSGAPYYQDQYARDTDHLDELVAHLGASATLPVMVNGQPRGVFAVVLFGGVRRWTRPDQAALESVVRSLGLALERAEGVALLAERTRELERSNAELEQFAYIASHDLQAPIRSVASFAALIDQRYGEGLDERGRLYLRQIVESGEHMKRLVDDLLAFSRVHTERRPLSPVDAAAVFDRVAGRLQGEGPGAAVTRGPLPVVMVDAQQLDQLFQNLLGNGLKYARPGVPPCIQVTAEPDGPNWRFAVQDNGIGIEPQYFERIFVIFQRLHGRERYEGTGIGLAVCKKIVERHGGRLWLDSTPGAGSTFFFTLPAA</sequence>
<dbReference type="PANTHER" id="PTHR43304">
    <property type="entry name" value="PHYTOCHROME-LIKE PROTEIN CPH1"/>
    <property type="match status" value="1"/>
</dbReference>
<dbReference type="GO" id="GO:0000155">
    <property type="term" value="F:phosphorelay sensor kinase activity"/>
    <property type="evidence" value="ECO:0007669"/>
    <property type="project" value="InterPro"/>
</dbReference>
<dbReference type="Pfam" id="PF02518">
    <property type="entry name" value="HATPase_c"/>
    <property type="match status" value="1"/>
</dbReference>
<dbReference type="PRINTS" id="PR00344">
    <property type="entry name" value="BCTRLSENSOR"/>
</dbReference>
<dbReference type="SUPFAM" id="SSF55874">
    <property type="entry name" value="ATPase domain of HSP90 chaperone/DNA topoisomerase II/histidine kinase"/>
    <property type="match status" value="1"/>
</dbReference>
<evidence type="ECO:0000313" key="8">
    <source>
        <dbReference type="Proteomes" id="UP000240317"/>
    </source>
</evidence>
<dbReference type="InterPro" id="IPR036097">
    <property type="entry name" value="HisK_dim/P_sf"/>
</dbReference>
<dbReference type="Gene3D" id="1.10.287.130">
    <property type="match status" value="1"/>
</dbReference>
<comment type="catalytic activity">
    <reaction evidence="1">
        <text>ATP + protein L-histidine = ADP + protein N-phospho-L-histidine.</text>
        <dbReference type="EC" id="2.7.13.3"/>
    </reaction>
</comment>
<comment type="caution">
    <text evidence="7">The sequence shown here is derived from an EMBL/GenBank/DDBJ whole genome shotgun (WGS) entry which is preliminary data.</text>
</comment>
<keyword evidence="8" id="KW-1185">Reference proteome</keyword>
<dbReference type="InterPro" id="IPR004358">
    <property type="entry name" value="Sig_transdc_His_kin-like_C"/>
</dbReference>
<feature type="domain" description="Histidine kinase" evidence="6">
    <location>
        <begin position="925"/>
        <end position="1136"/>
    </location>
</feature>
<accession>A0A2T3W5P8</accession>
<dbReference type="AlphaFoldDB" id="A0A2T3W5P8"/>
<dbReference type="Gene3D" id="3.30.565.10">
    <property type="entry name" value="Histidine kinase-like ATPase, C-terminal domain"/>
    <property type="match status" value="1"/>
</dbReference>
<evidence type="ECO:0000313" key="7">
    <source>
        <dbReference type="EMBL" id="PTA67220.1"/>
    </source>
</evidence>
<evidence type="ECO:0000256" key="2">
    <source>
        <dbReference type="ARBA" id="ARBA00012438"/>
    </source>
</evidence>
<dbReference type="SUPFAM" id="SSF55781">
    <property type="entry name" value="GAF domain-like"/>
    <property type="match status" value="5"/>
</dbReference>
<evidence type="ECO:0000256" key="4">
    <source>
        <dbReference type="ARBA" id="ARBA00022679"/>
    </source>
</evidence>
<dbReference type="CDD" id="cd16921">
    <property type="entry name" value="HATPase_FilI-like"/>
    <property type="match status" value="1"/>
</dbReference>
<dbReference type="EMBL" id="PYSV01000014">
    <property type="protein sequence ID" value="PTA67220.1"/>
    <property type="molecule type" value="Genomic_DNA"/>
</dbReference>
<keyword evidence="5 7" id="KW-0418">Kinase</keyword>
<dbReference type="CDD" id="cd00082">
    <property type="entry name" value="HisKA"/>
    <property type="match status" value="1"/>
</dbReference>
<dbReference type="PROSITE" id="PS50109">
    <property type="entry name" value="HIS_KIN"/>
    <property type="match status" value="1"/>
</dbReference>
<dbReference type="EC" id="2.7.13.3" evidence="2"/>
<evidence type="ECO:0000256" key="3">
    <source>
        <dbReference type="ARBA" id="ARBA00022553"/>
    </source>
</evidence>
<keyword evidence="4" id="KW-0808">Transferase</keyword>
<evidence type="ECO:0000256" key="1">
    <source>
        <dbReference type="ARBA" id="ARBA00000085"/>
    </source>
</evidence>
<reference evidence="7 8" key="1">
    <citation type="submission" date="2018-03" db="EMBL/GenBank/DDBJ databases">
        <title>Draft genome of Deinococcus sp. OD32.</title>
        <authorList>
            <person name="Wang X.-P."/>
            <person name="Du Z.-J."/>
        </authorList>
    </citation>
    <scope>NUCLEOTIDE SEQUENCE [LARGE SCALE GENOMIC DNA]</scope>
    <source>
        <strain evidence="7 8">OD32</strain>
    </source>
</reference>
<name>A0A2T3W5P8_9DEIO</name>
<evidence type="ECO:0000256" key="5">
    <source>
        <dbReference type="ARBA" id="ARBA00022777"/>
    </source>
</evidence>
<dbReference type="InterPro" id="IPR003018">
    <property type="entry name" value="GAF"/>
</dbReference>
<dbReference type="InterPro" id="IPR003661">
    <property type="entry name" value="HisK_dim/P_dom"/>
</dbReference>
<dbReference type="SUPFAM" id="SSF47384">
    <property type="entry name" value="Homodimeric domain of signal transducing histidine kinase"/>
    <property type="match status" value="1"/>
</dbReference>
<dbReference type="PANTHER" id="PTHR43304:SF1">
    <property type="entry name" value="PAC DOMAIN-CONTAINING PROTEIN"/>
    <property type="match status" value="1"/>
</dbReference>
<dbReference type="Pfam" id="PF00512">
    <property type="entry name" value="HisKA"/>
    <property type="match status" value="1"/>
</dbReference>
<dbReference type="FunFam" id="3.30.565.10:FF:000006">
    <property type="entry name" value="Sensor histidine kinase WalK"/>
    <property type="match status" value="1"/>
</dbReference>
<gene>
    <name evidence="7" type="ORF">C8263_14090</name>
</gene>
<dbReference type="SMART" id="SM00388">
    <property type="entry name" value="HisKA"/>
    <property type="match status" value="1"/>
</dbReference>
<dbReference type="InterPro" id="IPR005467">
    <property type="entry name" value="His_kinase_dom"/>
</dbReference>
<keyword evidence="3" id="KW-0597">Phosphoprotein</keyword>
<dbReference type="Proteomes" id="UP000240317">
    <property type="component" value="Unassembled WGS sequence"/>
</dbReference>
<protein>
    <recommendedName>
        <fullName evidence="2">histidine kinase</fullName>
        <ecNumber evidence="2">2.7.13.3</ecNumber>
    </recommendedName>
</protein>
<dbReference type="SMART" id="SM00387">
    <property type="entry name" value="HATPase_c"/>
    <property type="match status" value="1"/>
</dbReference>
<proteinExistence type="predicted"/>
<evidence type="ECO:0000259" key="6">
    <source>
        <dbReference type="PROSITE" id="PS50109"/>
    </source>
</evidence>
<dbReference type="InterPro" id="IPR003594">
    <property type="entry name" value="HATPase_dom"/>
</dbReference>
<dbReference type="InterPro" id="IPR036890">
    <property type="entry name" value="HATPase_C_sf"/>
</dbReference>
<organism evidence="7 8">
    <name type="scientific">Deinococcus arcticus</name>
    <dbReference type="NCBI Taxonomy" id="2136176"/>
    <lineage>
        <taxon>Bacteria</taxon>
        <taxon>Thermotogati</taxon>
        <taxon>Deinococcota</taxon>
        <taxon>Deinococci</taxon>
        <taxon>Deinococcales</taxon>
        <taxon>Deinococcaceae</taxon>
        <taxon>Deinococcus</taxon>
    </lineage>
</organism>
<dbReference type="Pfam" id="PF13185">
    <property type="entry name" value="GAF_2"/>
    <property type="match status" value="2"/>
</dbReference>
<dbReference type="SMART" id="SM00065">
    <property type="entry name" value="GAF"/>
    <property type="match status" value="3"/>
</dbReference>
<dbReference type="Gene3D" id="3.30.450.40">
    <property type="match status" value="5"/>
</dbReference>
<dbReference type="InterPro" id="IPR029016">
    <property type="entry name" value="GAF-like_dom_sf"/>
</dbReference>